<dbReference type="GO" id="GO:0005230">
    <property type="term" value="F:extracellular ligand-gated monoatomic ion channel activity"/>
    <property type="evidence" value="ECO:0007669"/>
    <property type="project" value="InterPro"/>
</dbReference>
<evidence type="ECO:0000313" key="16">
    <source>
        <dbReference type="WBParaSite" id="Pan_g19067.t1"/>
    </source>
</evidence>
<dbReference type="AlphaFoldDB" id="A0A7E4VC54"/>
<dbReference type="CDD" id="cd18990">
    <property type="entry name" value="LGIC_ECD_GABAAR"/>
    <property type="match status" value="1"/>
</dbReference>
<reference evidence="15" key="1">
    <citation type="journal article" date="2013" name="Genetics">
        <title>The draft genome and transcriptome of Panagrellus redivivus are shaped by the harsh demands of a free-living lifestyle.</title>
        <authorList>
            <person name="Srinivasan J."/>
            <person name="Dillman A.R."/>
            <person name="Macchietto M.G."/>
            <person name="Heikkinen L."/>
            <person name="Lakso M."/>
            <person name="Fracchia K.M."/>
            <person name="Antoshechkin I."/>
            <person name="Mortazavi A."/>
            <person name="Wong G."/>
            <person name="Sternberg P.W."/>
        </authorList>
    </citation>
    <scope>NUCLEOTIDE SEQUENCE [LARGE SCALE GENOMIC DNA]</scope>
    <source>
        <strain evidence="15">MT8872</strain>
    </source>
</reference>
<dbReference type="FunFam" id="2.70.170.10:FF:000034">
    <property type="entry name" value="Ligand-Gated ion Channel"/>
    <property type="match status" value="1"/>
</dbReference>
<feature type="transmembrane region" description="Helical" evidence="11">
    <location>
        <begin position="896"/>
        <end position="912"/>
    </location>
</feature>
<dbReference type="WBParaSite" id="Pan_g19067.t1">
    <property type="protein sequence ID" value="Pan_g19067.t1"/>
    <property type="gene ID" value="Pan_g19067"/>
</dbReference>
<feature type="domain" description="Neurotransmitter-gated ion-channel ligand-binding" evidence="13">
    <location>
        <begin position="664"/>
        <end position="867"/>
    </location>
</feature>
<evidence type="ECO:0000256" key="1">
    <source>
        <dbReference type="ARBA" id="ARBA00004141"/>
    </source>
</evidence>
<dbReference type="SUPFAM" id="SSF63712">
    <property type="entry name" value="Nicotinic receptor ligand binding domain-like"/>
    <property type="match status" value="1"/>
</dbReference>
<sequence>MKSESEKEDKSHTGAIVHSVGQSIDCGRCQLNGNEAGDYDSTPMKLARGSNKHQWRVLHFPAGILAPSKGYIGVIVEATTTDTNTVIMNGVIRTEGSPFEKKFEMLVEKDSSLSFPKLISHEDLRRNGGIIDSKIRMKLNTIFFLLLLLLLFTPSNGLIANAMAAIGSRFWNFLRAMFLGDTPKPITANPLGHMENVLAENEKIFENRMKELKSQANIHLFQQQVGLGVERLKSLIHAYLTNKNESSMQDMLMSECYSEMPHKRLINLNTLVTENLFLKHAELNNYQFNEVEAFRTQIFHAANQLGFAYLACKELVDGKKMNKTDPAVKFVFSLVKNITETVEKQLETIDHTFFPEYVERAVVSKVKRLILAGTLKENNYKIAHTLSHLLVHHYSYGVFLTSNKPILHNNAYTVYVSQKSAVGKFPKEHALLLTFDDSFNGMIYNIIIYRSNITNGAFENEHKELVSLLNSRVLPCLDSTLGVRIDVACSEHEFCGLSDYDENSVAVGQNNFEHSVEMICNRKRTVLSGLPEGTPIVEVMNTTKYSEIEFLKYMKKFNLFIDNEVTFNWPKFISMEKLRIIKGVIIDTVEIICEAMDAPPSMTPSANVTALMHGLSLFSVIFGISHEVAQMSHKFASAEVVLPTQDVNFFDECDETNDTISQYVLKTIFNDEYNKNTVPSKRGPTAVTIEFVIQSIAQVSEITSSITLDLLFSQIWHDPRLRFDHLTSCLTNLTLGHAVIDKLWTPNVCFVNSKRTEIHSSPTLNIFLMLYPNGTVWVNYRLQVQGPCDMNLELFPMDVQSCSLVLESYAYNAAKVQLNWREWNPVFSIAKSKLADYTLYGIQWTKNNFDYAAGQWDQLTVSLTFSRAYGFYVLQMYVPTYASVLISFISFWMKSLPARVTLGVSSLMALTFQYGNVAKSLPKVGYVKSIDVYMVITTGFIFLSMIEVAIVCFVEHTLSVKRRHKDLEKRARKAEQYRRLSKSMEATKQRKNAAKPEQPTVSFQPNYGAIGQSLPLFGENEYESARFRNHDVLFTDESNGQPNTRKCSYNNLYSTRSKSPMMDPLQALAALSVGLGVEGRETEMEPPTRWTGDMIDSMCRKLFPGAFILFNTFYWTYYLIQNSYAKEKALRGEALPDQSKYSCMSGPTEDVPATCVDQRSHEGCLCMTDLCNRAENSGPAPGGAPGAPGAAQPLPAPPPPAPKSSANPMILNIELLLAAAVIKLLKFVL</sequence>
<name>A0A7E4VC54_PANRE</name>
<dbReference type="InterPro" id="IPR036719">
    <property type="entry name" value="Neuro-gated_channel_TM_sf"/>
</dbReference>
<evidence type="ECO:0000256" key="8">
    <source>
        <dbReference type="ARBA" id="ARBA00023065"/>
    </source>
</evidence>
<feature type="domain" description="Neurotransmitter-gated ion-channel transmembrane" evidence="14">
    <location>
        <begin position="876"/>
        <end position="1115"/>
    </location>
</feature>
<dbReference type="Pfam" id="PF02931">
    <property type="entry name" value="Neur_chan_LBD"/>
    <property type="match status" value="1"/>
</dbReference>
<feature type="region of interest" description="Disordered" evidence="12">
    <location>
        <begin position="1177"/>
        <end position="1203"/>
    </location>
</feature>
<evidence type="ECO:0000256" key="2">
    <source>
        <dbReference type="ARBA" id="ARBA00004236"/>
    </source>
</evidence>
<keyword evidence="9 11" id="KW-0472">Membrane</keyword>
<dbReference type="Gene3D" id="2.70.170.10">
    <property type="entry name" value="Neurotransmitter-gated ion-channel ligand-binding domain"/>
    <property type="match status" value="1"/>
</dbReference>
<keyword evidence="5 11" id="KW-0812">Transmembrane</keyword>
<evidence type="ECO:0000256" key="11">
    <source>
        <dbReference type="RuleBase" id="RU000687"/>
    </source>
</evidence>
<dbReference type="InterPro" id="IPR006028">
    <property type="entry name" value="GABAA/Glycine_rcpt"/>
</dbReference>
<keyword evidence="3 11" id="KW-0813">Transport</keyword>
<evidence type="ECO:0000256" key="6">
    <source>
        <dbReference type="ARBA" id="ARBA00022729"/>
    </source>
</evidence>
<evidence type="ECO:0000313" key="15">
    <source>
        <dbReference type="Proteomes" id="UP000492821"/>
    </source>
</evidence>
<dbReference type="PANTHER" id="PTHR18945">
    <property type="entry name" value="NEUROTRANSMITTER GATED ION CHANNEL"/>
    <property type="match status" value="1"/>
</dbReference>
<evidence type="ECO:0000259" key="13">
    <source>
        <dbReference type="Pfam" id="PF02931"/>
    </source>
</evidence>
<dbReference type="PRINTS" id="PR00252">
    <property type="entry name" value="NRIONCHANNEL"/>
</dbReference>
<dbReference type="SUPFAM" id="SSF90112">
    <property type="entry name" value="Neurotransmitter-gated ion-channel transmembrane pore"/>
    <property type="match status" value="1"/>
</dbReference>
<dbReference type="InterPro" id="IPR006201">
    <property type="entry name" value="Neur_channel"/>
</dbReference>
<feature type="region of interest" description="Disordered" evidence="12">
    <location>
        <begin position="980"/>
        <end position="1002"/>
    </location>
</feature>
<dbReference type="InterPro" id="IPR006202">
    <property type="entry name" value="Neur_chan_lig-bd"/>
</dbReference>
<evidence type="ECO:0000256" key="4">
    <source>
        <dbReference type="ARBA" id="ARBA00022475"/>
    </source>
</evidence>
<keyword evidence="8 11" id="KW-0406">Ion transport</keyword>
<keyword evidence="6" id="KW-0732">Signal</keyword>
<dbReference type="InterPro" id="IPR038050">
    <property type="entry name" value="Neuro_actylchol_rec"/>
</dbReference>
<comment type="subcellular location">
    <subcellularLocation>
        <location evidence="2">Cell membrane</location>
    </subcellularLocation>
    <subcellularLocation>
        <location evidence="1">Membrane</location>
        <topology evidence="1">Multi-pass membrane protein</topology>
    </subcellularLocation>
</comment>
<keyword evidence="15" id="KW-1185">Reference proteome</keyword>
<dbReference type="CDD" id="cd19049">
    <property type="entry name" value="LGIC_TM_anion"/>
    <property type="match status" value="1"/>
</dbReference>
<dbReference type="Gene3D" id="1.20.58.390">
    <property type="entry name" value="Neurotransmitter-gated ion-channel transmembrane domain"/>
    <property type="match status" value="1"/>
</dbReference>
<reference evidence="16" key="2">
    <citation type="submission" date="2020-10" db="UniProtKB">
        <authorList>
            <consortium name="WormBaseParasite"/>
        </authorList>
    </citation>
    <scope>IDENTIFICATION</scope>
</reference>
<keyword evidence="7 11" id="KW-1133">Transmembrane helix</keyword>
<evidence type="ECO:0000256" key="10">
    <source>
        <dbReference type="ARBA" id="ARBA00023303"/>
    </source>
</evidence>
<protein>
    <submittedName>
        <fullName evidence="16">Neurotransmitter-gated ion-channel ligand-binding domain-containing protein</fullName>
    </submittedName>
</protein>
<dbReference type="Proteomes" id="UP000492821">
    <property type="component" value="Unassembled WGS sequence"/>
</dbReference>
<keyword evidence="10 11" id="KW-0407">Ion channel</keyword>
<proteinExistence type="inferred from homology"/>
<evidence type="ECO:0000259" key="14">
    <source>
        <dbReference type="Pfam" id="PF02932"/>
    </source>
</evidence>
<feature type="transmembrane region" description="Helical" evidence="11">
    <location>
        <begin position="1102"/>
        <end position="1120"/>
    </location>
</feature>
<comment type="similarity">
    <text evidence="11">Belongs to the ligand-gated ion channel (TC 1.A.9) family.</text>
</comment>
<evidence type="ECO:0000256" key="12">
    <source>
        <dbReference type="SAM" id="MobiDB-lite"/>
    </source>
</evidence>
<dbReference type="GO" id="GO:0005886">
    <property type="term" value="C:plasma membrane"/>
    <property type="evidence" value="ECO:0007669"/>
    <property type="project" value="UniProtKB-SubCell"/>
</dbReference>
<feature type="transmembrane region" description="Helical" evidence="11">
    <location>
        <begin position="932"/>
        <end position="954"/>
    </location>
</feature>
<keyword evidence="4" id="KW-1003">Cell membrane</keyword>
<evidence type="ECO:0000256" key="5">
    <source>
        <dbReference type="ARBA" id="ARBA00022692"/>
    </source>
</evidence>
<dbReference type="InterPro" id="IPR018000">
    <property type="entry name" value="Neurotransmitter_ion_chnl_CS"/>
</dbReference>
<dbReference type="Pfam" id="PF02932">
    <property type="entry name" value="Neur_chan_memb"/>
    <property type="match status" value="1"/>
</dbReference>
<dbReference type="GO" id="GO:0004888">
    <property type="term" value="F:transmembrane signaling receptor activity"/>
    <property type="evidence" value="ECO:0007669"/>
    <property type="project" value="InterPro"/>
</dbReference>
<dbReference type="PRINTS" id="PR00253">
    <property type="entry name" value="GABAARECEPTR"/>
</dbReference>
<accession>A0A7E4VC54</accession>
<dbReference type="InterPro" id="IPR006029">
    <property type="entry name" value="Neurotrans-gated_channel_TM"/>
</dbReference>
<dbReference type="PROSITE" id="PS00236">
    <property type="entry name" value="NEUROTR_ION_CHANNEL"/>
    <property type="match status" value="1"/>
</dbReference>
<organism evidence="15 16">
    <name type="scientific">Panagrellus redivivus</name>
    <name type="common">Microworm</name>
    <dbReference type="NCBI Taxonomy" id="6233"/>
    <lineage>
        <taxon>Eukaryota</taxon>
        <taxon>Metazoa</taxon>
        <taxon>Ecdysozoa</taxon>
        <taxon>Nematoda</taxon>
        <taxon>Chromadorea</taxon>
        <taxon>Rhabditida</taxon>
        <taxon>Tylenchina</taxon>
        <taxon>Panagrolaimomorpha</taxon>
        <taxon>Panagrolaimoidea</taxon>
        <taxon>Panagrolaimidae</taxon>
        <taxon>Panagrellus</taxon>
    </lineage>
</organism>
<evidence type="ECO:0000256" key="3">
    <source>
        <dbReference type="ARBA" id="ARBA00022448"/>
    </source>
</evidence>
<feature type="transmembrane region" description="Helical" evidence="11">
    <location>
        <begin position="869"/>
        <end position="889"/>
    </location>
</feature>
<feature type="transmembrane region" description="Helical" evidence="11">
    <location>
        <begin position="142"/>
        <end position="166"/>
    </location>
</feature>
<evidence type="ECO:0000256" key="7">
    <source>
        <dbReference type="ARBA" id="ARBA00022989"/>
    </source>
</evidence>
<evidence type="ECO:0000256" key="9">
    <source>
        <dbReference type="ARBA" id="ARBA00023136"/>
    </source>
</evidence>
<dbReference type="InterPro" id="IPR036734">
    <property type="entry name" value="Neur_chan_lig-bd_sf"/>
</dbReference>